<evidence type="ECO:0000313" key="2">
    <source>
        <dbReference type="EMBL" id="SNS51706.1"/>
    </source>
</evidence>
<keyword evidence="1" id="KW-0812">Transmembrane</keyword>
<reference evidence="2 3" key="1">
    <citation type="submission" date="2017-06" db="EMBL/GenBank/DDBJ databases">
        <authorList>
            <person name="Kim H.J."/>
            <person name="Triplett B.A."/>
        </authorList>
    </citation>
    <scope>NUCLEOTIDE SEQUENCE [LARGE SCALE GENOMIC DNA]</scope>
    <source>
        <strain evidence="2 3">DSM 43151</strain>
    </source>
</reference>
<proteinExistence type="predicted"/>
<evidence type="ECO:0000256" key="1">
    <source>
        <dbReference type="SAM" id="Phobius"/>
    </source>
</evidence>
<organism evidence="2 3">
    <name type="scientific">Actinoplanes regularis</name>
    <dbReference type="NCBI Taxonomy" id="52697"/>
    <lineage>
        <taxon>Bacteria</taxon>
        <taxon>Bacillati</taxon>
        <taxon>Actinomycetota</taxon>
        <taxon>Actinomycetes</taxon>
        <taxon>Micromonosporales</taxon>
        <taxon>Micromonosporaceae</taxon>
        <taxon>Actinoplanes</taxon>
    </lineage>
</organism>
<sequence length="255" mass="26433">MDDDDLHPLAVLGWRDPTGYLVEPGKPEESITNGFLNPLDLFNAVSPTAWLNSAIEALTGVDFLGWCTEWLSGDWEGVWRFGDAMGNLAECMQQIGVDLQAGFSQVDGTWDGNASDSAYAYFSNLATRTSGQQVAIFPTESAYHKAATGAWQVSNQLGNIAQALADNAILAGLVVGASGALMGTGVGAVAGGAGLGAVGLIILDMLKLINNASLIINTAGTAILGIIGEAMSLAYQGGDLTSLPLPNVPYVSPEI</sequence>
<accession>A0A239F473</accession>
<name>A0A239F473_9ACTN</name>
<feature type="transmembrane region" description="Helical" evidence="1">
    <location>
        <begin position="169"/>
        <end position="202"/>
    </location>
</feature>
<gene>
    <name evidence="2" type="ORF">SAMN06264365_11777</name>
</gene>
<dbReference type="RefSeq" id="WP_089297171.1">
    <property type="nucleotide sequence ID" value="NZ_BOMU01000082.1"/>
</dbReference>
<dbReference type="AlphaFoldDB" id="A0A239F473"/>
<keyword evidence="1" id="KW-1133">Transmembrane helix</keyword>
<dbReference type="OrthoDB" id="3692598at2"/>
<keyword evidence="1" id="KW-0472">Membrane</keyword>
<dbReference type="EMBL" id="FZNR01000017">
    <property type="protein sequence ID" value="SNS51706.1"/>
    <property type="molecule type" value="Genomic_DNA"/>
</dbReference>
<dbReference type="Proteomes" id="UP000198415">
    <property type="component" value="Unassembled WGS sequence"/>
</dbReference>
<keyword evidence="3" id="KW-1185">Reference proteome</keyword>
<feature type="transmembrane region" description="Helical" evidence="1">
    <location>
        <begin position="214"/>
        <end position="235"/>
    </location>
</feature>
<evidence type="ECO:0000313" key="3">
    <source>
        <dbReference type="Proteomes" id="UP000198415"/>
    </source>
</evidence>
<protein>
    <submittedName>
        <fullName evidence="2">Uncharacterized protein</fullName>
    </submittedName>
</protein>